<accession>A0A0C2NBK1</accession>
<dbReference type="Pfam" id="PF00078">
    <property type="entry name" value="RVT_1"/>
    <property type="match status" value="1"/>
</dbReference>
<dbReference type="AlphaFoldDB" id="A0A0C2NBK1"/>
<protein>
    <recommendedName>
        <fullName evidence="1">Reverse transcriptase domain-containing protein</fullName>
    </recommendedName>
</protein>
<name>A0A0C2NBK1_THEKT</name>
<evidence type="ECO:0000313" key="3">
    <source>
        <dbReference type="Proteomes" id="UP000031668"/>
    </source>
</evidence>
<dbReference type="InterPro" id="IPR043502">
    <property type="entry name" value="DNA/RNA_pol_sf"/>
</dbReference>
<keyword evidence="3" id="KW-1185">Reference proteome</keyword>
<reference evidence="2 3" key="1">
    <citation type="journal article" date="2014" name="Genome Biol. Evol.">
        <title>The genome of the myxosporean Thelohanellus kitauei shows adaptations to nutrient acquisition within its fish host.</title>
        <authorList>
            <person name="Yang Y."/>
            <person name="Xiong J."/>
            <person name="Zhou Z."/>
            <person name="Huo F."/>
            <person name="Miao W."/>
            <person name="Ran C."/>
            <person name="Liu Y."/>
            <person name="Zhang J."/>
            <person name="Feng J."/>
            <person name="Wang M."/>
            <person name="Wang M."/>
            <person name="Wang L."/>
            <person name="Yao B."/>
        </authorList>
    </citation>
    <scope>NUCLEOTIDE SEQUENCE [LARGE SCALE GENOMIC DNA]</scope>
    <source>
        <strain evidence="2">Wuqing</strain>
    </source>
</reference>
<evidence type="ECO:0000313" key="2">
    <source>
        <dbReference type="EMBL" id="KII71342.1"/>
    </source>
</evidence>
<dbReference type="PANTHER" id="PTHR37984">
    <property type="entry name" value="PROTEIN CBG26694"/>
    <property type="match status" value="1"/>
</dbReference>
<comment type="caution">
    <text evidence="2">The sequence shown here is derived from an EMBL/GenBank/DDBJ whole genome shotgun (WGS) entry which is preliminary data.</text>
</comment>
<dbReference type="EMBL" id="JWZT01001789">
    <property type="protein sequence ID" value="KII71342.1"/>
    <property type="molecule type" value="Genomic_DNA"/>
</dbReference>
<gene>
    <name evidence="2" type="ORF">RF11_05252</name>
</gene>
<dbReference type="InterPro" id="IPR000477">
    <property type="entry name" value="RT_dom"/>
</dbReference>
<proteinExistence type="predicted"/>
<dbReference type="SUPFAM" id="SSF56672">
    <property type="entry name" value="DNA/RNA polymerases"/>
    <property type="match status" value="1"/>
</dbReference>
<sequence length="107" mass="12404">MCRFPCLTQFTNTYRSISDSYLDELLLKLTYTSVFSKIDCREAYFRIPVDDESKRLGAINTQLCLFEYQRLAFGVLSDPAIFQCYIESLLLDIPNNDTFLCDIIVFG</sequence>
<dbReference type="PANTHER" id="PTHR37984:SF5">
    <property type="entry name" value="PROTEIN NYNRIN-LIKE"/>
    <property type="match status" value="1"/>
</dbReference>
<dbReference type="Proteomes" id="UP000031668">
    <property type="component" value="Unassembled WGS sequence"/>
</dbReference>
<dbReference type="Gene3D" id="3.30.70.270">
    <property type="match status" value="1"/>
</dbReference>
<dbReference type="OrthoDB" id="10060843at2759"/>
<organism evidence="2 3">
    <name type="scientific">Thelohanellus kitauei</name>
    <name type="common">Myxosporean</name>
    <dbReference type="NCBI Taxonomy" id="669202"/>
    <lineage>
        <taxon>Eukaryota</taxon>
        <taxon>Metazoa</taxon>
        <taxon>Cnidaria</taxon>
        <taxon>Myxozoa</taxon>
        <taxon>Myxosporea</taxon>
        <taxon>Bivalvulida</taxon>
        <taxon>Platysporina</taxon>
        <taxon>Myxobolidae</taxon>
        <taxon>Thelohanellus</taxon>
    </lineage>
</organism>
<dbReference type="Gene3D" id="3.10.10.10">
    <property type="entry name" value="HIV Type 1 Reverse Transcriptase, subunit A, domain 1"/>
    <property type="match status" value="1"/>
</dbReference>
<feature type="domain" description="Reverse transcriptase" evidence="1">
    <location>
        <begin position="15"/>
        <end position="96"/>
    </location>
</feature>
<dbReference type="InterPro" id="IPR043128">
    <property type="entry name" value="Rev_trsase/Diguanyl_cyclase"/>
</dbReference>
<evidence type="ECO:0000259" key="1">
    <source>
        <dbReference type="Pfam" id="PF00078"/>
    </source>
</evidence>
<dbReference type="InterPro" id="IPR050951">
    <property type="entry name" value="Retrovirus_Pol_polyprotein"/>
</dbReference>